<proteinExistence type="predicted"/>
<sequence length="120" mass="13315">MIFSPQTSAFRHQTSSIGARHSPVPFCTFDAEGRISLSDSPKTLDIKFHEGSTTVNGHMLMMVINDNDIVTEIVNLHYTPSAADKSLDANAPIYDLNGRQLPKKPAKGHYIQSGRKKYIK</sequence>
<dbReference type="EMBL" id="FNCQ01000031">
    <property type="protein sequence ID" value="SDH44940.1"/>
    <property type="molecule type" value="Genomic_DNA"/>
</dbReference>
<gene>
    <name evidence="1" type="ORF">SAMN04487901_1311</name>
</gene>
<organism evidence="1 2">
    <name type="scientific">Prevotella communis</name>
    <dbReference type="NCBI Taxonomy" id="2913614"/>
    <lineage>
        <taxon>Bacteria</taxon>
        <taxon>Pseudomonadati</taxon>
        <taxon>Bacteroidota</taxon>
        <taxon>Bacteroidia</taxon>
        <taxon>Bacteroidales</taxon>
        <taxon>Prevotellaceae</taxon>
        <taxon>Prevotella</taxon>
    </lineage>
</organism>
<dbReference type="RefSeq" id="WP_091819312.1">
    <property type="nucleotide sequence ID" value="NZ_FNCQ01000031.1"/>
</dbReference>
<dbReference type="STRING" id="645274.SAMN04487901_1311"/>
<accession>A0A1G8CJ90</accession>
<evidence type="ECO:0000313" key="1">
    <source>
        <dbReference type="EMBL" id="SDH44940.1"/>
    </source>
</evidence>
<dbReference type="Proteomes" id="UP000198779">
    <property type="component" value="Unassembled WGS sequence"/>
</dbReference>
<reference evidence="2" key="1">
    <citation type="submission" date="2016-10" db="EMBL/GenBank/DDBJ databases">
        <authorList>
            <person name="Varghese N."/>
            <person name="Submissions S."/>
        </authorList>
    </citation>
    <scope>NUCLEOTIDE SEQUENCE [LARGE SCALE GENOMIC DNA]</scope>
    <source>
        <strain evidence="2">BP1-148</strain>
    </source>
</reference>
<evidence type="ECO:0000313" key="2">
    <source>
        <dbReference type="Proteomes" id="UP000198779"/>
    </source>
</evidence>
<name>A0A1G8CJ90_9BACT</name>
<dbReference type="AlphaFoldDB" id="A0A1G8CJ90"/>
<keyword evidence="2" id="KW-1185">Reference proteome</keyword>
<protein>
    <submittedName>
        <fullName evidence="1">Uncharacterized protein</fullName>
    </submittedName>
</protein>